<dbReference type="CDD" id="cd02440">
    <property type="entry name" value="AdoMet_MTases"/>
    <property type="match status" value="1"/>
</dbReference>
<dbReference type="Pfam" id="PF03602">
    <property type="entry name" value="Cons_hypoth95"/>
    <property type="match status" value="1"/>
</dbReference>
<comment type="caution">
    <text evidence="3">The sequence shown here is derived from an EMBL/GenBank/DDBJ whole genome shotgun (WGS) entry which is preliminary data.</text>
</comment>
<name>A0A6N7VRS4_9ACTO</name>
<dbReference type="PIRSF" id="PIRSF004553">
    <property type="entry name" value="CHP00095"/>
    <property type="match status" value="1"/>
</dbReference>
<evidence type="ECO:0000313" key="3">
    <source>
        <dbReference type="EMBL" id="MSS83660.1"/>
    </source>
</evidence>
<organism evidence="3 4">
    <name type="scientific">Scrofimicrobium canadense</name>
    <dbReference type="NCBI Taxonomy" id="2652290"/>
    <lineage>
        <taxon>Bacteria</taxon>
        <taxon>Bacillati</taxon>
        <taxon>Actinomycetota</taxon>
        <taxon>Actinomycetes</taxon>
        <taxon>Actinomycetales</taxon>
        <taxon>Actinomycetaceae</taxon>
        <taxon>Scrofimicrobium</taxon>
    </lineage>
</organism>
<dbReference type="NCBIfam" id="TIGR00095">
    <property type="entry name" value="16S rRNA (guanine(966)-N(2))-methyltransferase RsmD"/>
    <property type="match status" value="1"/>
</dbReference>
<dbReference type="InterPro" id="IPR002052">
    <property type="entry name" value="DNA_methylase_N6_adenine_CS"/>
</dbReference>
<dbReference type="SUPFAM" id="SSF53335">
    <property type="entry name" value="S-adenosyl-L-methionine-dependent methyltransferases"/>
    <property type="match status" value="1"/>
</dbReference>
<evidence type="ECO:0000313" key="4">
    <source>
        <dbReference type="Proteomes" id="UP000470875"/>
    </source>
</evidence>
<dbReference type="EMBL" id="VULO01000002">
    <property type="protein sequence ID" value="MSS83660.1"/>
    <property type="molecule type" value="Genomic_DNA"/>
</dbReference>
<keyword evidence="1 3" id="KW-0489">Methyltransferase</keyword>
<accession>A0A6N7VRS4</accession>
<dbReference type="InterPro" id="IPR029063">
    <property type="entry name" value="SAM-dependent_MTases_sf"/>
</dbReference>
<reference evidence="3 4" key="1">
    <citation type="submission" date="2019-08" db="EMBL/GenBank/DDBJ databases">
        <title>In-depth cultivation of the pig gut microbiome towards novel bacterial diversity and tailored functional studies.</title>
        <authorList>
            <person name="Wylensek D."/>
            <person name="Hitch T.C.A."/>
            <person name="Clavel T."/>
        </authorList>
    </citation>
    <scope>NUCLEOTIDE SEQUENCE [LARGE SCALE GENOMIC DNA]</scope>
    <source>
        <strain evidence="3 4">WB03_NA08</strain>
    </source>
</reference>
<gene>
    <name evidence="3" type="primary">rsmD</name>
    <name evidence="3" type="ORF">FYJ24_02550</name>
</gene>
<sequence>MTRVIAGTAKGRVLKVPKTGTRPTSSKMREALFSKLESWGVVQGARVLDLFAGSGALAIEALSRGAASASLVEISRQSARIVKDNLQLCGMNARVSVMDAAKFTSDEVFDLVFLDPPYDWPESQWQLVFDHLLGMVSPDAVIVAERSRRSEVLELPDGLEIEQSRTFGDSALYFIAPVRSET</sequence>
<protein>
    <submittedName>
        <fullName evidence="3">16S rRNA (Guanine(966)-N(2))-methyltransferase RsmD</fullName>
        <ecNumber evidence="3">2.1.1.171</ecNumber>
    </submittedName>
</protein>
<dbReference type="InterPro" id="IPR004398">
    <property type="entry name" value="RNA_MeTrfase_RsmD"/>
</dbReference>
<dbReference type="PANTHER" id="PTHR43542:SF1">
    <property type="entry name" value="METHYLTRANSFERASE"/>
    <property type="match status" value="1"/>
</dbReference>
<evidence type="ECO:0000256" key="2">
    <source>
        <dbReference type="ARBA" id="ARBA00022679"/>
    </source>
</evidence>
<dbReference type="Gene3D" id="3.40.50.150">
    <property type="entry name" value="Vaccinia Virus protein VP39"/>
    <property type="match status" value="1"/>
</dbReference>
<dbReference type="RefSeq" id="WP_318656474.1">
    <property type="nucleotide sequence ID" value="NZ_VULO01000002.1"/>
</dbReference>
<dbReference type="EC" id="2.1.1.171" evidence="3"/>
<dbReference type="Proteomes" id="UP000470875">
    <property type="component" value="Unassembled WGS sequence"/>
</dbReference>
<dbReference type="PANTHER" id="PTHR43542">
    <property type="entry name" value="METHYLTRANSFERASE"/>
    <property type="match status" value="1"/>
</dbReference>
<dbReference type="AlphaFoldDB" id="A0A6N7VRS4"/>
<dbReference type="GO" id="GO:0003676">
    <property type="term" value="F:nucleic acid binding"/>
    <property type="evidence" value="ECO:0007669"/>
    <property type="project" value="InterPro"/>
</dbReference>
<keyword evidence="2 3" id="KW-0808">Transferase</keyword>
<proteinExistence type="predicted"/>
<evidence type="ECO:0000256" key="1">
    <source>
        <dbReference type="ARBA" id="ARBA00022603"/>
    </source>
</evidence>
<keyword evidence="4" id="KW-1185">Reference proteome</keyword>
<dbReference type="PROSITE" id="PS00092">
    <property type="entry name" value="N6_MTASE"/>
    <property type="match status" value="1"/>
</dbReference>
<dbReference type="GO" id="GO:0052913">
    <property type="term" value="F:16S rRNA (guanine(966)-N(2))-methyltransferase activity"/>
    <property type="evidence" value="ECO:0007669"/>
    <property type="project" value="UniProtKB-EC"/>
</dbReference>